<name>B4RPT5_NEIG2</name>
<feature type="transmembrane region" description="Helical" evidence="1">
    <location>
        <begin position="21"/>
        <end position="38"/>
    </location>
</feature>
<evidence type="ECO:0000313" key="3">
    <source>
        <dbReference type="Proteomes" id="UP000002564"/>
    </source>
</evidence>
<accession>B4RPT5</accession>
<dbReference type="AlphaFoldDB" id="B4RPT5"/>
<keyword evidence="1" id="KW-1133">Transmembrane helix</keyword>
<keyword evidence="1" id="KW-0472">Membrane</keyword>
<dbReference type="KEGG" id="ngk:NGK_2358"/>
<evidence type="ECO:0000256" key="1">
    <source>
        <dbReference type="SAM" id="Phobius"/>
    </source>
</evidence>
<protein>
    <submittedName>
        <fullName evidence="2">Uncharacterized protein</fullName>
    </submittedName>
</protein>
<reference evidence="2 3" key="1">
    <citation type="journal article" date="2008" name="J. Bacteriol.">
        <title>Complete genome sequence of Neisseria gonorrhoeae NCCP11945.</title>
        <authorList>
            <person name="Chung G.T."/>
            <person name="Yoo J.S."/>
            <person name="Oh H.B."/>
            <person name="Lee Y.S."/>
            <person name="Cha S.H."/>
            <person name="Kim S.J."/>
            <person name="Yoo C.K."/>
        </authorList>
    </citation>
    <scope>NUCLEOTIDE SEQUENCE [LARGE SCALE GENOMIC DNA]</scope>
    <source>
        <strain evidence="2 3">NCCP11945</strain>
    </source>
</reference>
<keyword evidence="1" id="KW-0812">Transmembrane</keyword>
<dbReference type="Proteomes" id="UP000002564">
    <property type="component" value="Chromosome"/>
</dbReference>
<dbReference type="EMBL" id="CP001050">
    <property type="protein sequence ID" value="ACF30960.1"/>
    <property type="molecule type" value="Genomic_DNA"/>
</dbReference>
<gene>
    <name evidence="2" type="ordered locus">NGK_2358</name>
</gene>
<organism evidence="2 3">
    <name type="scientific">Neisseria gonorrhoeae (strain NCCP11945)</name>
    <dbReference type="NCBI Taxonomy" id="521006"/>
    <lineage>
        <taxon>Bacteria</taxon>
        <taxon>Pseudomonadati</taxon>
        <taxon>Pseudomonadota</taxon>
        <taxon>Betaproteobacteria</taxon>
        <taxon>Neisseriales</taxon>
        <taxon>Neisseriaceae</taxon>
        <taxon>Neisseria</taxon>
    </lineage>
</organism>
<proteinExistence type="predicted"/>
<dbReference type="HOGENOM" id="CLU_3254512_0_0_4"/>
<evidence type="ECO:0000313" key="2">
    <source>
        <dbReference type="EMBL" id="ACF30960.1"/>
    </source>
</evidence>
<sequence>MIDFKVRKQAAVSGNLPDTAVFVRLEIVFIFNWVWAGWDNCF</sequence>